<evidence type="ECO:0000256" key="1">
    <source>
        <dbReference type="SAM" id="Phobius"/>
    </source>
</evidence>
<proteinExistence type="predicted"/>
<evidence type="ECO:0000313" key="3">
    <source>
        <dbReference type="Proteomes" id="UP000265663"/>
    </source>
</evidence>
<keyword evidence="1" id="KW-1133">Transmembrane helix</keyword>
<protein>
    <submittedName>
        <fullName evidence="2">Uncharacterized protein</fullName>
    </submittedName>
</protein>
<keyword evidence="1" id="KW-0812">Transmembrane</keyword>
<organism evidence="2 3">
    <name type="scientific">Pyrenophora seminiperda CCB06</name>
    <dbReference type="NCBI Taxonomy" id="1302712"/>
    <lineage>
        <taxon>Eukaryota</taxon>
        <taxon>Fungi</taxon>
        <taxon>Dikarya</taxon>
        <taxon>Ascomycota</taxon>
        <taxon>Pezizomycotina</taxon>
        <taxon>Dothideomycetes</taxon>
        <taxon>Pleosporomycetidae</taxon>
        <taxon>Pleosporales</taxon>
        <taxon>Pleosporineae</taxon>
        <taxon>Pleosporaceae</taxon>
        <taxon>Pyrenophora</taxon>
    </lineage>
</organism>
<evidence type="ECO:0000313" key="2">
    <source>
        <dbReference type="EMBL" id="RMZ66698.1"/>
    </source>
</evidence>
<dbReference type="OrthoDB" id="3800804at2759"/>
<keyword evidence="3" id="KW-1185">Reference proteome</keyword>
<sequence>MRHEQEVLAPSLRQLHLYQKVTQKPSAIVDLTSHQVTILIRFDSVNFLFVNSIRNTHPPTITLVLSWSATRYFPRYSLEFPHNLCIPHNHTQKQPHHHESIPTMKSSTVLFALVSTAAANMRLPQLEERALDPATMDPARFSVLKVLKSAMPSGTNVPMPNADFKPEWYQKLPTDVKQLLPDFYPVIGAAIPTSEVLAVSQSTSAAATVGESIFYFGDFIVVLGVGKVIFTVFCFSYISYYFSVVKQYSDSIVTANAFVYRIHV</sequence>
<dbReference type="AlphaFoldDB" id="A0A3M7LWT4"/>
<gene>
    <name evidence="2" type="ORF">GMOD_00002058</name>
</gene>
<accession>A0A3M7LWT4</accession>
<dbReference type="Proteomes" id="UP000265663">
    <property type="component" value="Unassembled WGS sequence"/>
</dbReference>
<feature type="transmembrane region" description="Helical" evidence="1">
    <location>
        <begin position="213"/>
        <end position="238"/>
    </location>
</feature>
<keyword evidence="1" id="KW-0472">Membrane</keyword>
<reference evidence="2 3" key="1">
    <citation type="journal article" date="2014" name="PLoS ONE">
        <title>De novo Genome Assembly of the Fungal Plant Pathogen Pyrenophora semeniperda.</title>
        <authorList>
            <person name="Soliai M.M."/>
            <person name="Meyer S.E."/>
            <person name="Udall J.A."/>
            <person name="Elzinga D.E."/>
            <person name="Hermansen R.A."/>
            <person name="Bodily P.M."/>
            <person name="Hart A.A."/>
            <person name="Coleman C.E."/>
        </authorList>
    </citation>
    <scope>NUCLEOTIDE SEQUENCE [LARGE SCALE GENOMIC DNA]</scope>
    <source>
        <strain evidence="2 3">CCB06</strain>
        <tissue evidence="2">Mycelium</tissue>
    </source>
</reference>
<dbReference type="EMBL" id="KE747809">
    <property type="protein sequence ID" value="RMZ66698.1"/>
    <property type="molecule type" value="Genomic_DNA"/>
</dbReference>
<name>A0A3M7LWT4_9PLEO</name>